<sequence>MKVDPKAVNERCVKLFQDPKVRMKMWNARMFWQVGDQMNVAPEALTQPKVDLCELELLLSTAAMVDSQCAAEIDQRESGRAAFIQRQVRGGMRPLLRSAS</sequence>
<gene>
    <name evidence="1" type="ORF">EC580_004010</name>
</gene>
<proteinExistence type="predicted"/>
<reference evidence="1 2" key="1">
    <citation type="journal article" date="2019" name="Int. J. Syst. Evol. Microbiol.">
        <title>Acidithiobacillus sulfuriphilus sp. nov.: an extremely acidophilic sulfur-oxidizing chemolithotroph isolated from a neutral pH environment.</title>
        <authorList>
            <person name="Falagan C."/>
            <person name="Moya-Beltran A."/>
            <person name="Castro M."/>
            <person name="Quatrini R."/>
            <person name="Johnson D.B."/>
        </authorList>
    </citation>
    <scope>NUCLEOTIDE SEQUENCE [LARGE SCALE GENOMIC DNA]</scope>
    <source>
        <strain evidence="1 2">CJ-2</strain>
    </source>
</reference>
<dbReference type="Proteomes" id="UP000271650">
    <property type="component" value="Chromosome"/>
</dbReference>
<evidence type="ECO:0000313" key="2">
    <source>
        <dbReference type="Proteomes" id="UP000271650"/>
    </source>
</evidence>
<organism evidence="1 2">
    <name type="scientific">Acidithiobacillus sulfuriphilus</name>
    <dbReference type="NCBI Taxonomy" id="1867749"/>
    <lineage>
        <taxon>Bacteria</taxon>
        <taxon>Pseudomonadati</taxon>
        <taxon>Pseudomonadota</taxon>
        <taxon>Acidithiobacillia</taxon>
        <taxon>Acidithiobacillales</taxon>
        <taxon>Acidithiobacillaceae</taxon>
        <taxon>Acidithiobacillus</taxon>
    </lineage>
</organism>
<accession>A0ACD5HPZ9</accession>
<evidence type="ECO:0000313" key="1">
    <source>
        <dbReference type="EMBL" id="XRI77849.1"/>
    </source>
</evidence>
<keyword evidence="2" id="KW-1185">Reference proteome</keyword>
<dbReference type="EMBL" id="CP127527">
    <property type="protein sequence ID" value="XRI77849.1"/>
    <property type="molecule type" value="Genomic_DNA"/>
</dbReference>
<protein>
    <submittedName>
        <fullName evidence="1">Uncharacterized protein</fullName>
    </submittedName>
</protein>
<name>A0ACD5HPZ9_9PROT</name>